<dbReference type="Proteomes" id="UP000250235">
    <property type="component" value="Unassembled WGS sequence"/>
</dbReference>
<dbReference type="AlphaFoldDB" id="A0A2Z6ZXI8"/>
<reference evidence="1 2" key="1">
    <citation type="journal article" date="2015" name="Proc. Natl. Acad. Sci. U.S.A.">
        <title>The resurrection genome of Boea hygrometrica: A blueprint for survival of dehydration.</title>
        <authorList>
            <person name="Xiao L."/>
            <person name="Yang G."/>
            <person name="Zhang L."/>
            <person name="Yang X."/>
            <person name="Zhao S."/>
            <person name="Ji Z."/>
            <person name="Zhou Q."/>
            <person name="Hu M."/>
            <person name="Wang Y."/>
            <person name="Chen M."/>
            <person name="Xu Y."/>
            <person name="Jin H."/>
            <person name="Xiao X."/>
            <person name="Hu G."/>
            <person name="Bao F."/>
            <person name="Hu Y."/>
            <person name="Wan P."/>
            <person name="Li L."/>
            <person name="Deng X."/>
            <person name="Kuang T."/>
            <person name="Xiang C."/>
            <person name="Zhu J.K."/>
            <person name="Oliver M.J."/>
            <person name="He Y."/>
        </authorList>
    </citation>
    <scope>NUCLEOTIDE SEQUENCE [LARGE SCALE GENOMIC DNA]</scope>
    <source>
        <strain evidence="2">cv. XS01</strain>
    </source>
</reference>
<evidence type="ECO:0000313" key="2">
    <source>
        <dbReference type="Proteomes" id="UP000250235"/>
    </source>
</evidence>
<protein>
    <submittedName>
        <fullName evidence="1">Uncharacterized protein</fullName>
    </submittedName>
</protein>
<dbReference type="EMBL" id="KV303763">
    <property type="protein sequence ID" value="KZT75270.1"/>
    <property type="molecule type" value="Genomic_DNA"/>
</dbReference>
<gene>
    <name evidence="1" type="ORF">F511_47705</name>
</gene>
<keyword evidence="2" id="KW-1185">Reference proteome</keyword>
<organism evidence="1 2">
    <name type="scientific">Dorcoceras hygrometricum</name>
    <dbReference type="NCBI Taxonomy" id="472368"/>
    <lineage>
        <taxon>Eukaryota</taxon>
        <taxon>Viridiplantae</taxon>
        <taxon>Streptophyta</taxon>
        <taxon>Embryophyta</taxon>
        <taxon>Tracheophyta</taxon>
        <taxon>Spermatophyta</taxon>
        <taxon>Magnoliopsida</taxon>
        <taxon>eudicotyledons</taxon>
        <taxon>Gunneridae</taxon>
        <taxon>Pentapetalae</taxon>
        <taxon>asterids</taxon>
        <taxon>lamiids</taxon>
        <taxon>Lamiales</taxon>
        <taxon>Gesneriaceae</taxon>
        <taxon>Didymocarpoideae</taxon>
        <taxon>Trichosporeae</taxon>
        <taxon>Loxocarpinae</taxon>
        <taxon>Dorcoceras</taxon>
    </lineage>
</organism>
<proteinExistence type="predicted"/>
<sequence>MVHASPVGCAIMREGGAPLTAACAASARRTGARLRATVGHQGRNNLRKIASHRAANRHEIAQLRAHDRAWMRGPPRMAAAGDFNSMF</sequence>
<evidence type="ECO:0000313" key="1">
    <source>
        <dbReference type="EMBL" id="KZT75270.1"/>
    </source>
</evidence>
<accession>A0A2Z6ZXI8</accession>
<name>A0A2Z6ZXI8_9LAMI</name>